<dbReference type="InterPro" id="IPR050057">
    <property type="entry name" value="Prokaryotic/Mito_RF"/>
</dbReference>
<feature type="domain" description="Peptide chain release factor" evidence="8">
    <location>
        <begin position="86"/>
        <end position="201"/>
    </location>
</feature>
<dbReference type="GO" id="GO:0005737">
    <property type="term" value="C:cytoplasm"/>
    <property type="evidence" value="ECO:0007669"/>
    <property type="project" value="UniProtKB-SubCell"/>
</dbReference>
<proteinExistence type="inferred from homology"/>
<gene>
    <name evidence="5" type="primary">prfA</name>
    <name evidence="9" type="ORF">SAMN04488508_106284</name>
</gene>
<accession>A0A1M6HHH5</accession>
<sequence>MKVEYRLFFKKAYFCIFYRLGQFTMIDKLNIVKQRFDEVSDLIIQPDIIADQKRYIKLNKEYKDLKALMDERDRYIELTNNLKEAEEIISDGSDAEMVEMAKMQLEEAKEELPSLEEKIRFMLVPKDPEDAKNCVVEIRAGTGGDEASIFAGDLFRMYTKYCEGKGWSTSVVDLNEGTSGGYKEIIFEVNGEDAYGTMKFEAGVHRVQRVPQTETQGRVHTSAATVMVLPEAEEFDVELDMTEVRIERTTSTGPGGQSVNTTYSAIKLHHEPTGMIVSCQDQKSSHKNLEKALKVLRSRLYELELAKKQAADSEKRKSMVSSGDRSAKIRTYNYPQGRVTDHRIGLTLYDLGNIIDGDIQKIIDELQLVENTEKLKESNEVF</sequence>
<comment type="PTM">
    <text evidence="5">Methylated by PrmC. Methylation increases the termination efficiency of RF1.</text>
</comment>
<dbReference type="HAMAP" id="MF_00093">
    <property type="entry name" value="Rel_fac_1"/>
    <property type="match status" value="1"/>
</dbReference>
<dbReference type="GO" id="GO:0016149">
    <property type="term" value="F:translation release factor activity, codon specific"/>
    <property type="evidence" value="ECO:0007669"/>
    <property type="project" value="UniProtKB-UniRule"/>
</dbReference>
<comment type="subcellular location">
    <subcellularLocation>
        <location evidence="5">Cytoplasm</location>
    </subcellularLocation>
</comment>
<evidence type="ECO:0000256" key="2">
    <source>
        <dbReference type="ARBA" id="ARBA00010835"/>
    </source>
</evidence>
<keyword evidence="7" id="KW-0175">Coiled coil</keyword>
<evidence type="ECO:0000259" key="8">
    <source>
        <dbReference type="SMART" id="SM00937"/>
    </source>
</evidence>
<keyword evidence="10" id="KW-1185">Reference proteome</keyword>
<dbReference type="Pfam" id="PF00472">
    <property type="entry name" value="RF-1"/>
    <property type="match status" value="1"/>
</dbReference>
<evidence type="ECO:0000313" key="9">
    <source>
        <dbReference type="EMBL" id="SHJ21624.1"/>
    </source>
</evidence>
<dbReference type="Proteomes" id="UP000184432">
    <property type="component" value="Unassembled WGS sequence"/>
</dbReference>
<dbReference type="PANTHER" id="PTHR43804:SF7">
    <property type="entry name" value="LD18447P"/>
    <property type="match status" value="1"/>
</dbReference>
<dbReference type="NCBIfam" id="TIGR00019">
    <property type="entry name" value="prfA"/>
    <property type="match status" value="1"/>
</dbReference>
<name>A0A1M6HHH5_9FLAO</name>
<dbReference type="SMART" id="SM00937">
    <property type="entry name" value="PCRF"/>
    <property type="match status" value="1"/>
</dbReference>
<dbReference type="Gene3D" id="6.10.140.1950">
    <property type="match status" value="1"/>
</dbReference>
<dbReference type="FunFam" id="3.30.70.1660:FF:000002">
    <property type="entry name" value="Peptide chain release factor 1"/>
    <property type="match status" value="1"/>
</dbReference>
<evidence type="ECO:0000256" key="4">
    <source>
        <dbReference type="ARBA" id="ARBA00022917"/>
    </source>
</evidence>
<feature type="coiled-coil region" evidence="7">
    <location>
        <begin position="65"/>
        <end position="118"/>
    </location>
</feature>
<evidence type="ECO:0000256" key="6">
    <source>
        <dbReference type="NCBIfam" id="TIGR00019"/>
    </source>
</evidence>
<dbReference type="Pfam" id="PF03462">
    <property type="entry name" value="PCRF"/>
    <property type="match status" value="1"/>
</dbReference>
<dbReference type="InterPro" id="IPR004373">
    <property type="entry name" value="RF-1"/>
</dbReference>
<dbReference type="SUPFAM" id="SSF75620">
    <property type="entry name" value="Release factor"/>
    <property type="match status" value="1"/>
</dbReference>
<dbReference type="PANTHER" id="PTHR43804">
    <property type="entry name" value="LD18447P"/>
    <property type="match status" value="1"/>
</dbReference>
<organism evidence="9 10">
    <name type="scientific">Aquimarina spongiae</name>
    <dbReference type="NCBI Taxonomy" id="570521"/>
    <lineage>
        <taxon>Bacteria</taxon>
        <taxon>Pseudomonadati</taxon>
        <taxon>Bacteroidota</taxon>
        <taxon>Flavobacteriia</taxon>
        <taxon>Flavobacteriales</taxon>
        <taxon>Flavobacteriaceae</taxon>
        <taxon>Aquimarina</taxon>
    </lineage>
</organism>
<dbReference type="AlphaFoldDB" id="A0A1M6HHH5"/>
<keyword evidence="3 5" id="KW-0488">Methylation</keyword>
<feature type="modified residue" description="N5-methylglutamine" evidence="5">
    <location>
        <position position="257"/>
    </location>
</feature>
<evidence type="ECO:0000256" key="3">
    <source>
        <dbReference type="ARBA" id="ARBA00022481"/>
    </source>
</evidence>
<feature type="coiled-coil region" evidence="7">
    <location>
        <begin position="279"/>
        <end position="306"/>
    </location>
</feature>
<dbReference type="Gene3D" id="3.30.70.1660">
    <property type="match status" value="1"/>
</dbReference>
<dbReference type="InterPro" id="IPR045853">
    <property type="entry name" value="Pep_chain_release_fac_I_sf"/>
</dbReference>
<keyword evidence="5" id="KW-0963">Cytoplasm</keyword>
<dbReference type="FunFam" id="3.30.160.20:FF:000004">
    <property type="entry name" value="Peptide chain release factor 1"/>
    <property type="match status" value="1"/>
</dbReference>
<reference evidence="10" key="1">
    <citation type="submission" date="2016-11" db="EMBL/GenBank/DDBJ databases">
        <authorList>
            <person name="Varghese N."/>
            <person name="Submissions S."/>
        </authorList>
    </citation>
    <scope>NUCLEOTIDE SEQUENCE [LARGE SCALE GENOMIC DNA]</scope>
    <source>
        <strain evidence="10">DSM 22623</strain>
    </source>
</reference>
<evidence type="ECO:0000256" key="1">
    <source>
        <dbReference type="ARBA" id="ARBA00002986"/>
    </source>
</evidence>
<keyword evidence="4 5" id="KW-0648">Protein biosynthesis</keyword>
<dbReference type="STRING" id="570521.SAMN04488508_106284"/>
<evidence type="ECO:0000256" key="5">
    <source>
        <dbReference type="HAMAP-Rule" id="MF_00093"/>
    </source>
</evidence>
<dbReference type="InterPro" id="IPR000352">
    <property type="entry name" value="Pep_chain_release_fac_I"/>
</dbReference>
<dbReference type="InterPro" id="IPR005139">
    <property type="entry name" value="PCRF"/>
</dbReference>
<dbReference type="EMBL" id="FQYP01000006">
    <property type="protein sequence ID" value="SHJ21624.1"/>
    <property type="molecule type" value="Genomic_DNA"/>
</dbReference>
<comment type="similarity">
    <text evidence="2 5">Belongs to the prokaryotic/mitochondrial release factor family.</text>
</comment>
<comment type="function">
    <text evidence="1 5">Peptide chain release factor 1 directs the termination of translation in response to the peptide chain termination codons UAG and UAA.</text>
</comment>
<dbReference type="Gene3D" id="3.30.160.20">
    <property type="match status" value="1"/>
</dbReference>
<evidence type="ECO:0000313" key="10">
    <source>
        <dbReference type="Proteomes" id="UP000184432"/>
    </source>
</evidence>
<protein>
    <recommendedName>
        <fullName evidence="5 6">Peptide chain release factor 1</fullName>
        <shortName evidence="5">RF-1</shortName>
    </recommendedName>
</protein>
<evidence type="ECO:0000256" key="7">
    <source>
        <dbReference type="SAM" id="Coils"/>
    </source>
</evidence>
<dbReference type="NCBIfam" id="NF001859">
    <property type="entry name" value="PRK00591.1"/>
    <property type="match status" value="1"/>
</dbReference>